<dbReference type="Proteomes" id="UP000694843">
    <property type="component" value="Unplaced"/>
</dbReference>
<reference evidence="9" key="1">
    <citation type="submission" date="2025-08" db="UniProtKB">
        <authorList>
            <consortium name="RefSeq"/>
        </authorList>
    </citation>
    <scope>IDENTIFICATION</scope>
    <source>
        <tissue evidence="9">Whole organism</tissue>
    </source>
</reference>
<dbReference type="InterPro" id="IPR000742">
    <property type="entry name" value="EGF"/>
</dbReference>
<dbReference type="PROSITE" id="PS50025">
    <property type="entry name" value="LAM_G_DOMAIN"/>
    <property type="match status" value="4"/>
</dbReference>
<dbReference type="Pfam" id="PF00054">
    <property type="entry name" value="Laminin_G_1"/>
    <property type="match status" value="1"/>
</dbReference>
<feature type="chain" id="PRO_5034769927" evidence="4">
    <location>
        <begin position="26"/>
        <end position="2003"/>
    </location>
</feature>
<dbReference type="SUPFAM" id="SSF57362">
    <property type="entry name" value="BPTI-like"/>
    <property type="match status" value="1"/>
</dbReference>
<dbReference type="SMART" id="SM00282">
    <property type="entry name" value="LamG"/>
    <property type="match status" value="6"/>
</dbReference>
<organism evidence="8 9">
    <name type="scientific">Hyalella azteca</name>
    <name type="common">Amphipod</name>
    <dbReference type="NCBI Taxonomy" id="294128"/>
    <lineage>
        <taxon>Eukaryota</taxon>
        <taxon>Metazoa</taxon>
        <taxon>Ecdysozoa</taxon>
        <taxon>Arthropoda</taxon>
        <taxon>Crustacea</taxon>
        <taxon>Multicrustacea</taxon>
        <taxon>Malacostraca</taxon>
        <taxon>Eumalacostraca</taxon>
        <taxon>Peracarida</taxon>
        <taxon>Amphipoda</taxon>
        <taxon>Senticaudata</taxon>
        <taxon>Talitrida</taxon>
        <taxon>Talitroidea</taxon>
        <taxon>Hyalellidae</taxon>
        <taxon>Hyalella</taxon>
    </lineage>
</organism>
<feature type="compositionally biased region" description="Basic and acidic residues" evidence="3">
    <location>
        <begin position="1867"/>
        <end position="1881"/>
    </location>
</feature>
<dbReference type="InterPro" id="IPR050372">
    <property type="entry name" value="Neurexin-related_CASP"/>
</dbReference>
<dbReference type="Gene3D" id="2.60.120.200">
    <property type="match status" value="6"/>
</dbReference>
<name>A0A8B7PEY2_HYAAZ</name>
<proteinExistence type="predicted"/>
<dbReference type="OMA" id="YDCIKAP"/>
<dbReference type="Pfam" id="PF02210">
    <property type="entry name" value="Laminin_G_2"/>
    <property type="match status" value="2"/>
</dbReference>
<evidence type="ECO:0000256" key="1">
    <source>
        <dbReference type="ARBA" id="ARBA00023157"/>
    </source>
</evidence>
<evidence type="ECO:0000259" key="6">
    <source>
        <dbReference type="PROSITE" id="PS50026"/>
    </source>
</evidence>
<protein>
    <submittedName>
        <fullName evidence="9">Uncharacterized protein LOC108679669 isoform X1</fullName>
    </submittedName>
</protein>
<feature type="region of interest" description="Disordered" evidence="3">
    <location>
        <begin position="1804"/>
        <end position="2003"/>
    </location>
</feature>
<feature type="domain" description="BPTI/Kunitz inhibitor" evidence="7">
    <location>
        <begin position="511"/>
        <end position="568"/>
    </location>
</feature>
<dbReference type="PROSITE" id="PS50026">
    <property type="entry name" value="EGF_3"/>
    <property type="match status" value="2"/>
</dbReference>
<feature type="domain" description="Laminin G" evidence="5">
    <location>
        <begin position="610"/>
        <end position="774"/>
    </location>
</feature>
<gene>
    <name evidence="9" type="primary">LOC108679669</name>
</gene>
<dbReference type="RefSeq" id="XP_018023846.1">
    <property type="nucleotide sequence ID" value="XM_018168357.2"/>
</dbReference>
<dbReference type="PANTHER" id="PTHR15036">
    <property type="entry name" value="PIKACHURIN-LIKE PROTEIN"/>
    <property type="match status" value="1"/>
</dbReference>
<evidence type="ECO:0000259" key="7">
    <source>
        <dbReference type="PROSITE" id="PS50279"/>
    </source>
</evidence>
<dbReference type="CDD" id="cd00110">
    <property type="entry name" value="LamG"/>
    <property type="match status" value="2"/>
</dbReference>
<feature type="compositionally biased region" description="Basic and acidic residues" evidence="3">
    <location>
        <begin position="1901"/>
        <end position="1918"/>
    </location>
</feature>
<feature type="compositionally biased region" description="Polar residues" evidence="3">
    <location>
        <begin position="1933"/>
        <end position="1942"/>
    </location>
</feature>
<keyword evidence="2" id="KW-0245">EGF-like domain</keyword>
<evidence type="ECO:0000256" key="2">
    <source>
        <dbReference type="PROSITE-ProRule" id="PRU00076"/>
    </source>
</evidence>
<dbReference type="InterPro" id="IPR013320">
    <property type="entry name" value="ConA-like_dom_sf"/>
</dbReference>
<keyword evidence="4" id="KW-0732">Signal</keyword>
<dbReference type="Pfam" id="PF00008">
    <property type="entry name" value="EGF"/>
    <property type="match status" value="1"/>
</dbReference>
<dbReference type="PANTHER" id="PTHR15036:SF49">
    <property type="entry name" value="AXOTACTIN"/>
    <property type="match status" value="1"/>
</dbReference>
<feature type="compositionally biased region" description="Acidic residues" evidence="3">
    <location>
        <begin position="1976"/>
        <end position="1988"/>
    </location>
</feature>
<feature type="domain" description="EGF-like" evidence="6">
    <location>
        <begin position="776"/>
        <end position="815"/>
    </location>
</feature>
<sequence>MDLAWKLLPLAALLLWAAAAPTTSALPHVHFPSNDESLSEGSGDAPTTLLQEEVLQPIKLFSDEVTSVEEEEEDSITIEEPQPVFSVLHERVNRTEEIPACLTNGLTRRTLVLGSNDAKDYVLTFNEEDSFVMAKVSHFHLSSDPTLPTFRPQFELRLEFRTDLPRGLLTFLRLESDLVAQRIHYYLFLHGGHLSARVFVAGKRYNVVSTAGGLHDGKYHSVKLSTFCTTDTVKLTVDDEELTLHVEGLGATLSGAAENTELHLPARLWVGGVSESSLAEEEPKVRVRNLRGCVRHVQLLQAADSAAHDEATMVEGSESDLLLPTVHRGVQSGLLCKDKCAEDPCPTGSRCINHFSHVQCDCTDIDVTHPSCSKQDFREHRIEGGKFLSHVTQSWDTFGHKKAHKISFFFKTSVPDSVLVFVRSLYPKESYYSLGLDTDGKLRSGGAPSNATVRITLDNETLDAVDGRLSDRVLTDDAWHHINVKMFNADNKINIDPVVFFGYAPDFNQSCLQPFYPGDVQCKSSKQSPASEVFYFDVQSDMCTSASYSGCGANSNSFSSLQECQKSCAVTGMPSYRPFVGVLKRVFVDGVNVLAQEGKSTKKCTKEEPGTLSFTTPRSHIVIPSNDAAGQRTNLSIKLQFRVPPEGHTTGVLAQGSVLIADTVDNWMVISNNKSHLTFLLGENLLSVSSSAAVNTQDWNEMSLRIKDVDVTLSLNGETKLGTSEVPFTLISGVILGGQRAALKSCIRSLEIDGTSYDLRYLLDKQHGVVFDNCMLEGPCDAPDACLNGGECSLSAESAVQCDCSSTQYHGNRCQFPRYARSCEDYARQGFSRPGDYLVDVDGPGPQQAVPVRCAFSARGAHTTVAHALPQQHRVRSKDIKKSYKLSVDYSGLTDADLVAIVESSTACQQNVTFDCVRSRLKLSSQTWFSSPRMKMNARFGSETGGICPCKAAEECVRDSVACNCDLNDGLRRRDTGLIRTKEQLPVTAVYFVVDPTALTAKSSTQLTLGDLQCFKEAEVEDAVSLLDSESFLEFSSRQTRENLRSIRFAFRTSAHVAVLLHKPSYHHLQADFRVILTSARSLEVQFRLRSEEQSIKFRSAFDLNAASWQYFSLNFSPEQIQITLNGIVKLLDLDDSFKILGGEFYFGGSPRDLHEPIFSAPKEPGLIGCLKDVTVNDEQISTQELLRYSPTTNYRLGCRLSCDPNPCQNGARCIEKPNGHFECECKNTFSEWGVKCEYNLNDDSITLLDTETEMRYKDEVKPASEDWNPLSQNLTIAFRTREIQGLLVFIIDHIQNLIQIHLAKPNEVTVLWNTGFTLRAMTVNTGDIRLNRGDLVQLYLKRERHATTLFVLTQGRYFSASLSVGVDLLEERQYQQFPFGSEVPHSDLTRYENSRTLQDSFLMVLLGGAETSRMHAKIPGFIGCLSGLKIGPHAIKLTDRSVWIWSHTNYELGCYAPCESSTPCRNKGVCLNVFDKKRKLLTECDCSETSYVGQQCDKEVAYRFSGEDYLAFQELFNVFSQSFTLDFAFALDGTQPSEEADVVRTLLLVRDSPDSVEELALARQYGQLTLGIRQSGAALTAVVQWPHSDHSPDGQILEFDVSDFELSDGFRHHIKAILKDRTLDIQLDGVRLAAKSSDPLATKTDPALEALVVGSGGDHPVQTDAPWAQFVGCISNIQLRTADKKIYRPLHDYSNHANDTSMFTRVGLPHRTLCSEFRPAEVPEPASIEFVQMRLLTSEVKTENFQPLQQEEPPFNDKSGIKTAGKIGGVIVGGVALGVFIYLCKITHGEPKTVTNEIGLVQTAQKSSKSDPENPRPTAATSKESEPLLKDSIEMKKLESTSSKIRHENDRKQMASPKVVAVSAPKSEECKEVAPSKEETDAASEPESSPQATPVEAATEEAHADKEEFPQKNHEDDQGQNEEEVTPFESVPQETAKSPSTEELAVEDDASAAQSTEDEDAREAQQGSEASDGNFENEDDGSAEDYNADAPTQKKSKKKSKK</sequence>
<dbReference type="SMART" id="SM00131">
    <property type="entry name" value="KU"/>
    <property type="match status" value="1"/>
</dbReference>
<keyword evidence="1" id="KW-1015">Disulfide bond</keyword>
<dbReference type="CDD" id="cd00054">
    <property type="entry name" value="EGF_CA"/>
    <property type="match status" value="1"/>
</dbReference>
<evidence type="ECO:0000256" key="4">
    <source>
        <dbReference type="SAM" id="SignalP"/>
    </source>
</evidence>
<dbReference type="Gene3D" id="2.60.120.1000">
    <property type="match status" value="1"/>
</dbReference>
<dbReference type="InterPro" id="IPR002223">
    <property type="entry name" value="Kunitz_BPTI"/>
</dbReference>
<feature type="domain" description="Laminin G" evidence="5">
    <location>
        <begin position="1245"/>
        <end position="1455"/>
    </location>
</feature>
<dbReference type="SUPFAM" id="SSF49899">
    <property type="entry name" value="Concanavalin A-like lectins/glucanases"/>
    <property type="match status" value="6"/>
</dbReference>
<dbReference type="InterPro" id="IPR036880">
    <property type="entry name" value="Kunitz_BPTI_sf"/>
</dbReference>
<evidence type="ECO:0000259" key="5">
    <source>
        <dbReference type="PROSITE" id="PS50025"/>
    </source>
</evidence>
<dbReference type="GO" id="GO:0016020">
    <property type="term" value="C:membrane"/>
    <property type="evidence" value="ECO:0007669"/>
    <property type="project" value="UniProtKB-SubCell"/>
</dbReference>
<feature type="compositionally biased region" description="Acidic residues" evidence="3">
    <location>
        <begin position="1945"/>
        <end position="1962"/>
    </location>
</feature>
<dbReference type="Gene3D" id="2.10.25.10">
    <property type="entry name" value="Laminin"/>
    <property type="match status" value="2"/>
</dbReference>
<dbReference type="Gene3D" id="4.10.410.10">
    <property type="entry name" value="Pancreatic trypsin inhibitor Kunitz domain"/>
    <property type="match status" value="1"/>
</dbReference>
<feature type="domain" description="Laminin G" evidence="5">
    <location>
        <begin position="1022"/>
        <end position="1199"/>
    </location>
</feature>
<accession>A0A8B7PEY2</accession>
<keyword evidence="8" id="KW-1185">Reference proteome</keyword>
<feature type="signal peptide" evidence="4">
    <location>
        <begin position="1"/>
        <end position="25"/>
    </location>
</feature>
<dbReference type="OrthoDB" id="5989513at2759"/>
<dbReference type="SMART" id="SM00181">
    <property type="entry name" value="EGF"/>
    <property type="match status" value="4"/>
</dbReference>
<evidence type="ECO:0000256" key="3">
    <source>
        <dbReference type="SAM" id="MobiDB-lite"/>
    </source>
</evidence>
<dbReference type="CDD" id="cd00109">
    <property type="entry name" value="Kunitz-type"/>
    <property type="match status" value="1"/>
</dbReference>
<dbReference type="Pfam" id="PF00014">
    <property type="entry name" value="Kunitz_BPTI"/>
    <property type="match status" value="1"/>
</dbReference>
<feature type="domain" description="EGF-like" evidence="6">
    <location>
        <begin position="1200"/>
        <end position="1238"/>
    </location>
</feature>
<dbReference type="GO" id="GO:0004867">
    <property type="term" value="F:serine-type endopeptidase inhibitor activity"/>
    <property type="evidence" value="ECO:0007669"/>
    <property type="project" value="InterPro"/>
</dbReference>
<dbReference type="InterPro" id="IPR001791">
    <property type="entry name" value="Laminin_G"/>
</dbReference>
<evidence type="ECO:0000313" key="9">
    <source>
        <dbReference type="RefSeq" id="XP_018023846.1"/>
    </source>
</evidence>
<feature type="compositionally biased region" description="Basic and acidic residues" evidence="3">
    <location>
        <begin position="1824"/>
        <end position="1854"/>
    </location>
</feature>
<feature type="domain" description="Laminin G" evidence="5">
    <location>
        <begin position="128"/>
        <end position="336"/>
    </location>
</feature>
<dbReference type="KEGG" id="hazt:108679669"/>
<evidence type="ECO:0000313" key="8">
    <source>
        <dbReference type="Proteomes" id="UP000694843"/>
    </source>
</evidence>
<dbReference type="PROSITE" id="PS50279">
    <property type="entry name" value="BPTI_KUNITZ_2"/>
    <property type="match status" value="1"/>
</dbReference>
<dbReference type="GeneID" id="108679669"/>
<comment type="caution">
    <text evidence="2">Lacks conserved residue(s) required for the propagation of feature annotation.</text>
</comment>